<dbReference type="Proteomes" id="UP001239213">
    <property type="component" value="Unassembled WGS sequence"/>
</dbReference>
<evidence type="ECO:0000313" key="1">
    <source>
        <dbReference type="EMBL" id="KAK1478465.1"/>
    </source>
</evidence>
<proteinExistence type="predicted"/>
<name>A0AAI9Y3K6_9PEZI</name>
<accession>A0AAI9Y3K6</accession>
<evidence type="ECO:0000313" key="2">
    <source>
        <dbReference type="Proteomes" id="UP001239213"/>
    </source>
</evidence>
<gene>
    <name evidence="1" type="ORF">CCUS01_04810</name>
</gene>
<dbReference type="EMBL" id="MPDP01000124">
    <property type="protein sequence ID" value="KAK1478465.1"/>
    <property type="molecule type" value="Genomic_DNA"/>
</dbReference>
<keyword evidence="2" id="KW-1185">Reference proteome</keyword>
<sequence length="44" mass="5285">MGFETPHHRVGLPRRLDHHLEMDSVHRNRRVQVYGCCCCDYTMQ</sequence>
<dbReference type="AlphaFoldDB" id="A0AAI9Y3K6"/>
<organism evidence="1 2">
    <name type="scientific">Colletotrichum cuscutae</name>
    <dbReference type="NCBI Taxonomy" id="1209917"/>
    <lineage>
        <taxon>Eukaryota</taxon>
        <taxon>Fungi</taxon>
        <taxon>Dikarya</taxon>
        <taxon>Ascomycota</taxon>
        <taxon>Pezizomycotina</taxon>
        <taxon>Sordariomycetes</taxon>
        <taxon>Hypocreomycetidae</taxon>
        <taxon>Glomerellales</taxon>
        <taxon>Glomerellaceae</taxon>
        <taxon>Colletotrichum</taxon>
        <taxon>Colletotrichum acutatum species complex</taxon>
    </lineage>
</organism>
<protein>
    <submittedName>
        <fullName evidence="1">Uncharacterized protein</fullName>
    </submittedName>
</protein>
<reference evidence="1" key="1">
    <citation type="submission" date="2016-11" db="EMBL/GenBank/DDBJ databases">
        <title>The genome sequence of Colletotrichum cuscutae.</title>
        <authorList>
            <person name="Baroncelli R."/>
        </authorList>
    </citation>
    <scope>NUCLEOTIDE SEQUENCE</scope>
    <source>
        <strain evidence="1">IMI 304802</strain>
    </source>
</reference>
<comment type="caution">
    <text evidence="1">The sequence shown here is derived from an EMBL/GenBank/DDBJ whole genome shotgun (WGS) entry which is preliminary data.</text>
</comment>